<evidence type="ECO:0000313" key="1">
    <source>
        <dbReference type="EMBL" id="EYC09947.1"/>
    </source>
</evidence>
<accession>A0A016U532</accession>
<dbReference type="AlphaFoldDB" id="A0A016U532"/>
<reference evidence="2" key="1">
    <citation type="journal article" date="2015" name="Nat. Genet.">
        <title>The genome and transcriptome of the zoonotic hookworm Ancylostoma ceylanicum identify infection-specific gene families.</title>
        <authorList>
            <person name="Schwarz E.M."/>
            <person name="Hu Y."/>
            <person name="Antoshechkin I."/>
            <person name="Miller M.M."/>
            <person name="Sternberg P.W."/>
            <person name="Aroian R.V."/>
        </authorList>
    </citation>
    <scope>NUCLEOTIDE SEQUENCE</scope>
    <source>
        <strain evidence="2">HY135</strain>
    </source>
</reference>
<keyword evidence="2" id="KW-1185">Reference proteome</keyword>
<name>A0A016U532_9BILA</name>
<evidence type="ECO:0000313" key="2">
    <source>
        <dbReference type="Proteomes" id="UP000024635"/>
    </source>
</evidence>
<gene>
    <name evidence="1" type="primary">Acey_s0058.g2904</name>
    <name evidence="1" type="ORF">Y032_0058g2904</name>
</gene>
<comment type="caution">
    <text evidence="1">The sequence shown here is derived from an EMBL/GenBank/DDBJ whole genome shotgun (WGS) entry which is preliminary data.</text>
</comment>
<proteinExistence type="predicted"/>
<protein>
    <submittedName>
        <fullName evidence="1">Uncharacterized protein</fullName>
    </submittedName>
</protein>
<organism evidence="1 2">
    <name type="scientific">Ancylostoma ceylanicum</name>
    <dbReference type="NCBI Taxonomy" id="53326"/>
    <lineage>
        <taxon>Eukaryota</taxon>
        <taxon>Metazoa</taxon>
        <taxon>Ecdysozoa</taxon>
        <taxon>Nematoda</taxon>
        <taxon>Chromadorea</taxon>
        <taxon>Rhabditida</taxon>
        <taxon>Rhabditina</taxon>
        <taxon>Rhabditomorpha</taxon>
        <taxon>Strongyloidea</taxon>
        <taxon>Ancylostomatidae</taxon>
        <taxon>Ancylostomatinae</taxon>
        <taxon>Ancylostoma</taxon>
    </lineage>
</organism>
<sequence>MMATFPVCIIVREKGCNHATLIGTCGTPLTPLLELLKQEGVMDDANLPIRVAWSHPFSLTMIHTPTFQEKTTSIPCKNQWCLKRYFRTKRKFAQ</sequence>
<dbReference type="Proteomes" id="UP000024635">
    <property type="component" value="Unassembled WGS sequence"/>
</dbReference>
<dbReference type="EMBL" id="JARK01001394">
    <property type="protein sequence ID" value="EYC09947.1"/>
    <property type="molecule type" value="Genomic_DNA"/>
</dbReference>